<feature type="domain" description="PROP1-like PPR" evidence="3">
    <location>
        <begin position="708"/>
        <end position="853"/>
    </location>
</feature>
<evidence type="ECO:0000256" key="2">
    <source>
        <dbReference type="PROSITE-ProRule" id="PRU00708"/>
    </source>
</evidence>
<evidence type="ECO:0000259" key="3">
    <source>
        <dbReference type="Pfam" id="PF17177"/>
    </source>
</evidence>
<accession>A0ABP0X0X7</accession>
<gene>
    <name evidence="4" type="ORF">CSSPJE1EN1_LOCUS18243</name>
</gene>
<dbReference type="NCBIfam" id="TIGR00756">
    <property type="entry name" value="PPR"/>
    <property type="match status" value="4"/>
</dbReference>
<proteinExistence type="predicted"/>
<evidence type="ECO:0000313" key="5">
    <source>
        <dbReference type="Proteomes" id="UP001497444"/>
    </source>
</evidence>
<keyword evidence="5" id="KW-1185">Reference proteome</keyword>
<dbReference type="InterPro" id="IPR011990">
    <property type="entry name" value="TPR-like_helical_dom_sf"/>
</dbReference>
<sequence>MEPGVVNLRLLAAIRAASVADRMLVSSTAPSSRAAYSYSTAASCASEALLPQESMAPVGLLRRVGHKAWEEASHLIATRKKTAHLGEPWHRNWELDSTHSKVTSGRASGCMGRLFNLVREKKFEEMLAYLDQLGRSQDSLIQQELDVYLYARLMTVCTRDLGPECALPIFELMLQQGEVVPNVVHYTIVIRSLMDLAAHEGNGSTIPGYKGLSEQTSHKSWSSKAIELLKEMRVKGIVPNELTYKPIMAWLPSKGRVEEFEELKKLMEVDEVPFVGVFKYYEIRLALRVADFDKAKTLFIAAKRENKNIASSLNSWFLMRFALDDQIMELLELLPKILTSLNTSHGIATAFQCLGKHGQLETALQCLCLLKKNGEREQLLGHYLIALILGYTKGKKLDDAENALREVEKKCNVKAEASVFNILIDFCCRQGEVSRGLDFLDEMQQRGLELSTFSFNPFIREFGRWSMVDEAFEMKAAMGRLGVQPSVMTYSPLINACVKLGNMEKAYALLAEMKEVGVEANSHCYNPLIMGFSTKNFDKAMAVVKEMELAGVPPDVDTYRVLIFACSLSRNQDKAIQLYEQMTERGIKPNQSIYTVMATTFAKCGNLDRSIEMVKGIERCGEAVGTEAKSAILAGLSLAGRLDEAIGLYAEIKKEGVLPTAYAVSSLMAALGKAGHLEQMFAIFEECRSNDQWPSMTHRQRAEHLNIRCITAVFNCIRHNDLARAVEFLQKVKEEGIADEAVLFDKLFLHISNGGRDENEMCWLDIEDGFAVVGAMRELGLQPSRMALEALLDGCAAMNDSEQAQRVVREMEREGLSLNIFSMIRLFRALVAGEDEEGALALLDKMQVCDLQDSDIQVIIRETLQPHYTAAAESAEAAESPETLPRVRRRVEELMSQD</sequence>
<dbReference type="Proteomes" id="UP001497444">
    <property type="component" value="Chromosome 5"/>
</dbReference>
<dbReference type="Pfam" id="PF01535">
    <property type="entry name" value="PPR"/>
    <property type="match status" value="2"/>
</dbReference>
<dbReference type="InterPro" id="IPR033443">
    <property type="entry name" value="PROP1-like_PPR_dom"/>
</dbReference>
<evidence type="ECO:0000256" key="1">
    <source>
        <dbReference type="ARBA" id="ARBA00022737"/>
    </source>
</evidence>
<dbReference type="InterPro" id="IPR002885">
    <property type="entry name" value="PPR_rpt"/>
</dbReference>
<feature type="repeat" description="PPR" evidence="2">
    <location>
        <begin position="625"/>
        <end position="659"/>
    </location>
</feature>
<reference evidence="4" key="1">
    <citation type="submission" date="2024-02" db="EMBL/GenBank/DDBJ databases">
        <authorList>
            <consortium name="ELIXIR-Norway"/>
            <consortium name="Elixir Norway"/>
        </authorList>
    </citation>
    <scope>NUCLEOTIDE SEQUENCE</scope>
</reference>
<keyword evidence="1" id="KW-0677">Repeat</keyword>
<dbReference type="PROSITE" id="PS51375">
    <property type="entry name" value="PPR"/>
    <property type="match status" value="6"/>
</dbReference>
<name>A0ABP0X0X7_9BRYO</name>
<feature type="repeat" description="PPR" evidence="2">
    <location>
        <begin position="486"/>
        <end position="520"/>
    </location>
</feature>
<feature type="domain" description="PROP1-like PPR" evidence="3">
    <location>
        <begin position="414"/>
        <end position="562"/>
    </location>
</feature>
<dbReference type="PANTHER" id="PTHR47262">
    <property type="entry name" value="OS02G0132600 PROTEIN"/>
    <property type="match status" value="1"/>
</dbReference>
<organism evidence="4 5">
    <name type="scientific">Sphagnum jensenii</name>
    <dbReference type="NCBI Taxonomy" id="128206"/>
    <lineage>
        <taxon>Eukaryota</taxon>
        <taxon>Viridiplantae</taxon>
        <taxon>Streptophyta</taxon>
        <taxon>Embryophyta</taxon>
        <taxon>Bryophyta</taxon>
        <taxon>Sphagnophytina</taxon>
        <taxon>Sphagnopsida</taxon>
        <taxon>Sphagnales</taxon>
        <taxon>Sphagnaceae</taxon>
        <taxon>Sphagnum</taxon>
    </lineage>
</organism>
<feature type="repeat" description="PPR" evidence="2">
    <location>
        <begin position="784"/>
        <end position="818"/>
    </location>
</feature>
<dbReference type="EMBL" id="OZ020100">
    <property type="protein sequence ID" value="CAK9272765.1"/>
    <property type="molecule type" value="Genomic_DNA"/>
</dbReference>
<dbReference type="Pfam" id="PF17177">
    <property type="entry name" value="PPR_long"/>
    <property type="match status" value="2"/>
</dbReference>
<evidence type="ECO:0000313" key="4">
    <source>
        <dbReference type="EMBL" id="CAK9272765.1"/>
    </source>
</evidence>
<feature type="repeat" description="PPR" evidence="2">
    <location>
        <begin position="555"/>
        <end position="589"/>
    </location>
</feature>
<dbReference type="PANTHER" id="PTHR47262:SF1">
    <property type="entry name" value="OS02G0132600 PROTEIN"/>
    <property type="match status" value="1"/>
</dbReference>
<feature type="repeat" description="PPR" evidence="2">
    <location>
        <begin position="416"/>
        <end position="450"/>
    </location>
</feature>
<protein>
    <recommendedName>
        <fullName evidence="3">PROP1-like PPR domain-containing protein</fullName>
    </recommendedName>
</protein>
<feature type="repeat" description="PPR" evidence="2">
    <location>
        <begin position="451"/>
        <end position="485"/>
    </location>
</feature>
<dbReference type="Gene3D" id="1.25.40.10">
    <property type="entry name" value="Tetratricopeptide repeat domain"/>
    <property type="match status" value="5"/>
</dbReference>